<protein>
    <submittedName>
        <fullName evidence="1">Cob(I)alamin adenosyltransferase</fullName>
    </submittedName>
</protein>
<gene>
    <name evidence="1" type="ORF">SAMN02745823_01568</name>
</gene>
<dbReference type="InterPro" id="IPR003724">
    <property type="entry name" value="CblAdoTrfase_CobA"/>
</dbReference>
<dbReference type="PIRSF" id="PIRSF015617">
    <property type="entry name" value="Adensltrnsf_CobA"/>
    <property type="match status" value="1"/>
</dbReference>
<dbReference type="Pfam" id="PF02572">
    <property type="entry name" value="CobA_CobO_BtuR"/>
    <property type="match status" value="1"/>
</dbReference>
<evidence type="ECO:0000313" key="2">
    <source>
        <dbReference type="Proteomes" id="UP000183995"/>
    </source>
</evidence>
<reference evidence="1 2" key="1">
    <citation type="submission" date="2016-11" db="EMBL/GenBank/DDBJ databases">
        <authorList>
            <person name="Jaros S."/>
            <person name="Januszkiewicz K."/>
            <person name="Wedrychowicz H."/>
        </authorList>
    </citation>
    <scope>NUCLEOTIDE SEQUENCE [LARGE SCALE GENOMIC DNA]</scope>
    <source>
        <strain evidence="1 2">DSM 10068</strain>
    </source>
</reference>
<dbReference type="PANTHER" id="PTHR46638">
    <property type="entry name" value="CORRINOID ADENOSYLTRANSFERASE"/>
    <property type="match status" value="1"/>
</dbReference>
<keyword evidence="2" id="KW-1185">Reference proteome</keyword>
<dbReference type="Gene3D" id="3.40.50.300">
    <property type="entry name" value="P-loop containing nucleotide triphosphate hydrolases"/>
    <property type="match status" value="1"/>
</dbReference>
<dbReference type="RefSeq" id="WP_073077419.1">
    <property type="nucleotide sequence ID" value="NZ_FQXV01000004.1"/>
</dbReference>
<accession>A0A1M5X382</accession>
<name>A0A1M5X382_9FIRM</name>
<dbReference type="STRING" id="1123282.SAMN02745823_01568"/>
<proteinExistence type="predicted"/>
<dbReference type="GO" id="GO:0009236">
    <property type="term" value="P:cobalamin biosynthetic process"/>
    <property type="evidence" value="ECO:0007669"/>
    <property type="project" value="InterPro"/>
</dbReference>
<dbReference type="Proteomes" id="UP000183995">
    <property type="component" value="Unassembled WGS sequence"/>
</dbReference>
<dbReference type="OrthoDB" id="9810309at2"/>
<dbReference type="InterPro" id="IPR027417">
    <property type="entry name" value="P-loop_NTPase"/>
</dbReference>
<evidence type="ECO:0000313" key="1">
    <source>
        <dbReference type="EMBL" id="SHH94305.1"/>
    </source>
</evidence>
<dbReference type="GO" id="GO:0005524">
    <property type="term" value="F:ATP binding"/>
    <property type="evidence" value="ECO:0007669"/>
    <property type="project" value="InterPro"/>
</dbReference>
<keyword evidence="1" id="KW-0808">Transferase</keyword>
<dbReference type="AlphaFoldDB" id="A0A1M5X382"/>
<dbReference type="GO" id="GO:0008817">
    <property type="term" value="F:corrinoid adenosyltransferase activity"/>
    <property type="evidence" value="ECO:0007669"/>
    <property type="project" value="InterPro"/>
</dbReference>
<dbReference type="SUPFAM" id="SSF52540">
    <property type="entry name" value="P-loop containing nucleoside triphosphate hydrolases"/>
    <property type="match status" value="1"/>
</dbReference>
<dbReference type="EMBL" id="FQXV01000004">
    <property type="protein sequence ID" value="SHH94305.1"/>
    <property type="molecule type" value="Genomic_DNA"/>
</dbReference>
<organism evidence="1 2">
    <name type="scientific">Sporobacter termitidis DSM 10068</name>
    <dbReference type="NCBI Taxonomy" id="1123282"/>
    <lineage>
        <taxon>Bacteria</taxon>
        <taxon>Bacillati</taxon>
        <taxon>Bacillota</taxon>
        <taxon>Clostridia</taxon>
        <taxon>Eubacteriales</taxon>
        <taxon>Oscillospiraceae</taxon>
        <taxon>Sporobacter</taxon>
    </lineage>
</organism>
<dbReference type="PANTHER" id="PTHR46638:SF1">
    <property type="entry name" value="CORRINOID ADENOSYLTRANSFERASE"/>
    <property type="match status" value="1"/>
</dbReference>
<sequence>MSKGLIHVYYGYGKGKTTAALGLALRAAGCGLKVVIVQFLKDSNTGELNALKLLPNVTVLRGTAARAFTRDMTPEQLAETRKIQNANFEKALELVGSGECGLLILDEALDAYQLGLLDKAAFLDLVCRKPDSLELVITGHRPDEEILGRADYVTEMVKVRHPYDSGISARRGIEF</sequence>